<dbReference type="InterPro" id="IPR003607">
    <property type="entry name" value="HD/PDEase_dom"/>
</dbReference>
<dbReference type="GO" id="GO:0003723">
    <property type="term" value="F:RNA binding"/>
    <property type="evidence" value="ECO:0007669"/>
    <property type="project" value="UniProtKB-KW"/>
</dbReference>
<dbReference type="Pfam" id="PF02824">
    <property type="entry name" value="TGS"/>
    <property type="match status" value="1"/>
</dbReference>
<sequence>MIKSFIKENLEGLVAKAYEFAKKAHNGQKRLTGEPYFNHLIATAEQLVKWKLDDICIAAGLLHDVLEDTKVSKEELLKNFGEEVLFLVEGVTKLGKVKFRGIETQVENLRKMILALSQDIRVVLIKLADRLHNMKTLSALPIGKQKRIALETAEIYAPLAYRLGMQNLSGELEDLAFPFIYPEDHRKLLEEVKDKFEEREKYLRKVQLVTEEALEKNNIKPKEINFRAKRYFSLYKKIKRDEKELSQVYDLIAFRIIVKTIEECYATLGVIHSFWPPLPGRIKDYIAMPKPNGYRSLHTTVFCLNGKITEFQIRTEKMHEEAENGIAAHWIYKSLDKKDVLNSMREMEWIKQLKEWHNKISAPADFIKDLKVEFFKDRIFAITPKGEVKDLPAGATPVDFAYQIHSKIGDEAVGAKVNGKIVPLNYILSSGDLVEILKQKGKKPSPDWLEFVKTNMAREHIRQATKRKGLKNKNKNF</sequence>
<dbReference type="PROSITE" id="PS51880">
    <property type="entry name" value="TGS"/>
    <property type="match status" value="1"/>
</dbReference>
<feature type="domain" description="HD" evidence="4">
    <location>
        <begin position="36"/>
        <end position="134"/>
    </location>
</feature>
<comment type="caution">
    <text evidence="6">The sequence shown here is derived from an EMBL/GenBank/DDBJ whole genome shotgun (WGS) entry which is preliminary data.</text>
</comment>
<proteinExistence type="inferred from homology"/>
<dbReference type="PANTHER" id="PTHR21262">
    <property type="entry name" value="GUANOSINE-3',5'-BIS DIPHOSPHATE 3'-PYROPHOSPHOHYDROLASE"/>
    <property type="match status" value="1"/>
</dbReference>
<dbReference type="Pfam" id="PF04607">
    <property type="entry name" value="RelA_SpoT"/>
    <property type="match status" value="1"/>
</dbReference>
<feature type="domain" description="TGS" evidence="5">
    <location>
        <begin position="377"/>
        <end position="438"/>
    </location>
</feature>
<dbReference type="InterPro" id="IPR012675">
    <property type="entry name" value="Beta-grasp_dom_sf"/>
</dbReference>
<evidence type="ECO:0000256" key="2">
    <source>
        <dbReference type="PROSITE-ProRule" id="PRU00182"/>
    </source>
</evidence>
<dbReference type="SMART" id="SM00954">
    <property type="entry name" value="RelA_SpoT"/>
    <property type="match status" value="1"/>
</dbReference>
<dbReference type="SMART" id="SM00471">
    <property type="entry name" value="HDc"/>
    <property type="match status" value="1"/>
</dbReference>
<dbReference type="Gene3D" id="3.10.20.30">
    <property type="match status" value="1"/>
</dbReference>
<name>A0A1G2CRU2_9BACT</name>
<evidence type="ECO:0008006" key="8">
    <source>
        <dbReference type="Google" id="ProtNLM"/>
    </source>
</evidence>
<evidence type="ECO:0000259" key="5">
    <source>
        <dbReference type="PROSITE" id="PS51880"/>
    </source>
</evidence>
<dbReference type="FunFam" id="1.10.3210.10:FF:000001">
    <property type="entry name" value="GTP pyrophosphokinase RelA"/>
    <property type="match status" value="1"/>
</dbReference>
<gene>
    <name evidence="6" type="ORF">A2390_03155</name>
</gene>
<dbReference type="NCBIfam" id="TIGR00691">
    <property type="entry name" value="spoT_relA"/>
    <property type="match status" value="1"/>
</dbReference>
<dbReference type="PROSITE" id="PS50889">
    <property type="entry name" value="S4"/>
    <property type="match status" value="1"/>
</dbReference>
<dbReference type="AlphaFoldDB" id="A0A1G2CRU2"/>
<comment type="pathway">
    <text evidence="1">Purine metabolism.</text>
</comment>
<organism evidence="6 7">
    <name type="scientific">Candidatus Liptonbacteria bacterium RIFOXYB1_FULL_36_10</name>
    <dbReference type="NCBI Taxonomy" id="1798654"/>
    <lineage>
        <taxon>Bacteria</taxon>
        <taxon>Candidatus Liptoniibacteriota</taxon>
    </lineage>
</organism>
<dbReference type="CDD" id="cd05399">
    <property type="entry name" value="NT_Rel-Spo_like"/>
    <property type="match status" value="1"/>
</dbReference>
<dbReference type="InterPro" id="IPR033655">
    <property type="entry name" value="TGS_RelA/SpoT"/>
</dbReference>
<dbReference type="Pfam" id="PF13328">
    <property type="entry name" value="HD_4"/>
    <property type="match status" value="1"/>
</dbReference>
<dbReference type="EMBL" id="MHLE01000004">
    <property type="protein sequence ID" value="OGZ03381.1"/>
    <property type="molecule type" value="Genomic_DNA"/>
</dbReference>
<dbReference type="SUPFAM" id="SSF81301">
    <property type="entry name" value="Nucleotidyltransferase"/>
    <property type="match status" value="1"/>
</dbReference>
<evidence type="ECO:0000313" key="7">
    <source>
        <dbReference type="Proteomes" id="UP000178599"/>
    </source>
</evidence>
<dbReference type="FunFam" id="3.30.460.10:FF:000001">
    <property type="entry name" value="GTP pyrophosphokinase RelA"/>
    <property type="match status" value="1"/>
</dbReference>
<dbReference type="PROSITE" id="PS51831">
    <property type="entry name" value="HD"/>
    <property type="match status" value="1"/>
</dbReference>
<dbReference type="InterPro" id="IPR006674">
    <property type="entry name" value="HD_domain"/>
</dbReference>
<dbReference type="Gene3D" id="1.10.3210.10">
    <property type="entry name" value="Hypothetical protein af1432"/>
    <property type="match status" value="1"/>
</dbReference>
<dbReference type="SUPFAM" id="SSF81271">
    <property type="entry name" value="TGS-like"/>
    <property type="match status" value="1"/>
</dbReference>
<dbReference type="InterPro" id="IPR004811">
    <property type="entry name" value="RelA/Spo_fam"/>
</dbReference>
<dbReference type="PANTHER" id="PTHR21262:SF31">
    <property type="entry name" value="GTP PYROPHOSPHOKINASE"/>
    <property type="match status" value="1"/>
</dbReference>
<dbReference type="InterPro" id="IPR007685">
    <property type="entry name" value="RelA_SpoT"/>
</dbReference>
<dbReference type="Proteomes" id="UP000178599">
    <property type="component" value="Unassembled WGS sequence"/>
</dbReference>
<dbReference type="InterPro" id="IPR043519">
    <property type="entry name" value="NT_sf"/>
</dbReference>
<dbReference type="CDD" id="cd01668">
    <property type="entry name" value="TGS_RSH"/>
    <property type="match status" value="1"/>
</dbReference>
<dbReference type="InterPro" id="IPR012676">
    <property type="entry name" value="TGS-like"/>
</dbReference>
<dbReference type="GO" id="GO:0015969">
    <property type="term" value="P:guanosine tetraphosphate metabolic process"/>
    <property type="evidence" value="ECO:0007669"/>
    <property type="project" value="InterPro"/>
</dbReference>
<comment type="function">
    <text evidence="3">In eubacteria ppGpp (guanosine 3'-diphosphate 5'-diphosphate) is a mediator of the stringent response that coordinates a variety of cellular activities in response to changes in nutritional abundance.</text>
</comment>
<comment type="similarity">
    <text evidence="3">Belongs to the relA/spoT family.</text>
</comment>
<dbReference type="GO" id="GO:0005886">
    <property type="term" value="C:plasma membrane"/>
    <property type="evidence" value="ECO:0007669"/>
    <property type="project" value="TreeGrafter"/>
</dbReference>
<dbReference type="FunFam" id="3.10.20.30:FF:000002">
    <property type="entry name" value="GTP pyrophosphokinase (RelA/SpoT)"/>
    <property type="match status" value="1"/>
</dbReference>
<evidence type="ECO:0000313" key="6">
    <source>
        <dbReference type="EMBL" id="OGZ03381.1"/>
    </source>
</evidence>
<dbReference type="SUPFAM" id="SSF109604">
    <property type="entry name" value="HD-domain/PDEase-like"/>
    <property type="match status" value="1"/>
</dbReference>
<protein>
    <recommendedName>
        <fullName evidence="8">TGS domain-containing protein</fullName>
    </recommendedName>
</protein>
<dbReference type="InterPro" id="IPR004095">
    <property type="entry name" value="TGS"/>
</dbReference>
<evidence type="ECO:0000259" key="4">
    <source>
        <dbReference type="PROSITE" id="PS51831"/>
    </source>
</evidence>
<evidence type="ECO:0000256" key="3">
    <source>
        <dbReference type="RuleBase" id="RU003847"/>
    </source>
</evidence>
<dbReference type="CDD" id="cd00077">
    <property type="entry name" value="HDc"/>
    <property type="match status" value="1"/>
</dbReference>
<keyword evidence="2" id="KW-0694">RNA-binding</keyword>
<dbReference type="Gene3D" id="3.30.460.10">
    <property type="entry name" value="Beta Polymerase, domain 2"/>
    <property type="match status" value="1"/>
</dbReference>
<evidence type="ECO:0000256" key="1">
    <source>
        <dbReference type="ARBA" id="ARBA00025704"/>
    </source>
</evidence>
<accession>A0A1G2CRU2</accession>
<reference evidence="6 7" key="1">
    <citation type="journal article" date="2016" name="Nat. Commun.">
        <title>Thousands of microbial genomes shed light on interconnected biogeochemical processes in an aquifer system.</title>
        <authorList>
            <person name="Anantharaman K."/>
            <person name="Brown C.T."/>
            <person name="Hug L.A."/>
            <person name="Sharon I."/>
            <person name="Castelle C.J."/>
            <person name="Probst A.J."/>
            <person name="Thomas B.C."/>
            <person name="Singh A."/>
            <person name="Wilkins M.J."/>
            <person name="Karaoz U."/>
            <person name="Brodie E.L."/>
            <person name="Williams K.H."/>
            <person name="Hubbard S.S."/>
            <person name="Banfield J.F."/>
        </authorList>
    </citation>
    <scope>NUCLEOTIDE SEQUENCE [LARGE SCALE GENOMIC DNA]</scope>
</reference>